<keyword evidence="1" id="KW-0175">Coiled coil</keyword>
<evidence type="ECO:0000256" key="1">
    <source>
        <dbReference type="SAM" id="Coils"/>
    </source>
</evidence>
<dbReference type="EMBL" id="FZQP02001582">
    <property type="protein sequence ID" value="VVC93302.1"/>
    <property type="molecule type" value="Genomic_DNA"/>
</dbReference>
<organism evidence="2 3">
    <name type="scientific">Leptidea sinapis</name>
    <dbReference type="NCBI Taxonomy" id="189913"/>
    <lineage>
        <taxon>Eukaryota</taxon>
        <taxon>Metazoa</taxon>
        <taxon>Ecdysozoa</taxon>
        <taxon>Arthropoda</taxon>
        <taxon>Hexapoda</taxon>
        <taxon>Insecta</taxon>
        <taxon>Pterygota</taxon>
        <taxon>Neoptera</taxon>
        <taxon>Endopterygota</taxon>
        <taxon>Lepidoptera</taxon>
        <taxon>Glossata</taxon>
        <taxon>Ditrysia</taxon>
        <taxon>Papilionoidea</taxon>
        <taxon>Pieridae</taxon>
        <taxon>Dismorphiinae</taxon>
        <taxon>Leptidea</taxon>
    </lineage>
</organism>
<proteinExistence type="predicted"/>
<feature type="coiled-coil region" evidence="1">
    <location>
        <begin position="50"/>
        <end position="99"/>
    </location>
</feature>
<name>A0A5E4Q6T8_9NEOP</name>
<dbReference type="Proteomes" id="UP000324832">
    <property type="component" value="Unassembled WGS sequence"/>
</dbReference>
<sequence length="99" mass="11673">MEQFKDLKMKISQGMNQLAMINICHVSEKAKMNVYETNLTSFGDDYEKLFAQEQQILDAYNKELVQKRAEEEEIEKQKLAKIMEQNEQQLKEALAIEQE</sequence>
<evidence type="ECO:0000313" key="3">
    <source>
        <dbReference type="Proteomes" id="UP000324832"/>
    </source>
</evidence>
<accession>A0A5E4Q6T8</accession>
<keyword evidence="3" id="KW-1185">Reference proteome</keyword>
<protein>
    <submittedName>
        <fullName evidence="2">Uncharacterized protein</fullName>
    </submittedName>
</protein>
<reference evidence="2 3" key="1">
    <citation type="submission" date="2017-07" db="EMBL/GenBank/DDBJ databases">
        <authorList>
            <person name="Talla V."/>
            <person name="Backstrom N."/>
        </authorList>
    </citation>
    <scope>NUCLEOTIDE SEQUENCE [LARGE SCALE GENOMIC DNA]</scope>
</reference>
<gene>
    <name evidence="2" type="ORF">LSINAPIS_LOCUS5524</name>
</gene>
<dbReference type="AlphaFoldDB" id="A0A5E4Q6T8"/>
<evidence type="ECO:0000313" key="2">
    <source>
        <dbReference type="EMBL" id="VVC93302.1"/>
    </source>
</evidence>